<dbReference type="InterPro" id="IPR000801">
    <property type="entry name" value="Esterase-like"/>
</dbReference>
<sequence length="602" mass="63988">MNMPVGRRRGRALASLVATLSLGAAGMALAPPALADTSPAQGATVTPNPDSPTGYTVTFVYHNPDATQVRLAGDLTLLGIGTGTTRYQPEQFQPGRYASGGTEFLRDMTKDADGNWSVSLPLHAGALSYWYRVWDPTQGWVNKRIWDPASSHPRPPGDASFRVRNNDVLGAVYVPYDPKQADPVLEQRAQYELPAADPADRGSVHYEEYTTILGDDGHYLGIYLPPGYDADRPEPYKVVYLSHGIFGDETDFMVPANVPNILDNMQARGEIEPTVVVTMGNHFTGTGLNFASYNRQNAADNLVQVILPYMEEHYNVADEREGRAYGGFSYGGSTGGFVMNSYPTTFGYYGHFSGNPSLTQANFDAIAAAVGENGMSVFLGNGVFEGTLASANAIADNFRSRGIPAATAQVPGAHDGMTAGQLFTIYARDYLWANADTRDGVPIQAEIPEGEDGALALTVADFGEAVQLSAPENVGDRLRMTGTLPEVKITDSRTATQAGTGGWAVSGQADTFTSASRPLTADHLGWTPKVLTPRPGLNAGATITTVLDGGPGLATPARLASADTQGRWGTATLGADLTLEVPTDTQPGTYTGMLTLSLFPVD</sequence>
<dbReference type="Proteomes" id="UP000321484">
    <property type="component" value="Unassembled WGS sequence"/>
</dbReference>
<keyword evidence="3" id="KW-1185">Reference proteome</keyword>
<accession>A0A511Z1V5</accession>
<dbReference type="PANTHER" id="PTHR48098:SF3">
    <property type="entry name" value="IRON(III) ENTEROBACTIN ESTERASE"/>
    <property type="match status" value="1"/>
</dbReference>
<dbReference type="RefSeq" id="WP_146820015.1">
    <property type="nucleotide sequence ID" value="NZ_BJYK01000012.1"/>
</dbReference>
<evidence type="ECO:0000313" key="3">
    <source>
        <dbReference type="Proteomes" id="UP000321484"/>
    </source>
</evidence>
<dbReference type="EMBL" id="BJYK01000012">
    <property type="protein sequence ID" value="GEN81421.1"/>
    <property type="molecule type" value="Genomic_DNA"/>
</dbReference>
<dbReference type="GO" id="GO:0005975">
    <property type="term" value="P:carbohydrate metabolic process"/>
    <property type="evidence" value="ECO:0007669"/>
    <property type="project" value="UniProtKB-ARBA"/>
</dbReference>
<proteinExistence type="predicted"/>
<dbReference type="Gene3D" id="2.60.40.10">
    <property type="entry name" value="Immunoglobulins"/>
    <property type="match status" value="1"/>
</dbReference>
<dbReference type="AlphaFoldDB" id="A0A511Z1V5"/>
<dbReference type="SUPFAM" id="SSF53474">
    <property type="entry name" value="alpha/beta-Hydrolases"/>
    <property type="match status" value="1"/>
</dbReference>
<evidence type="ECO:0008006" key="4">
    <source>
        <dbReference type="Google" id="ProtNLM"/>
    </source>
</evidence>
<protein>
    <recommendedName>
        <fullName evidence="4">Acyl-CoA:diacylglycerol acyltransferase</fullName>
    </recommendedName>
</protein>
<dbReference type="Pfam" id="PF00756">
    <property type="entry name" value="Esterase"/>
    <property type="match status" value="1"/>
</dbReference>
<dbReference type="PANTHER" id="PTHR48098">
    <property type="entry name" value="ENTEROCHELIN ESTERASE-RELATED"/>
    <property type="match status" value="1"/>
</dbReference>
<dbReference type="InterPro" id="IPR029058">
    <property type="entry name" value="AB_hydrolase_fold"/>
</dbReference>
<dbReference type="InterPro" id="IPR013783">
    <property type="entry name" value="Ig-like_fold"/>
</dbReference>
<organism evidence="2 3">
    <name type="scientific">Actinotalea fermentans</name>
    <dbReference type="NCBI Taxonomy" id="43671"/>
    <lineage>
        <taxon>Bacteria</taxon>
        <taxon>Bacillati</taxon>
        <taxon>Actinomycetota</taxon>
        <taxon>Actinomycetes</taxon>
        <taxon>Micrococcales</taxon>
        <taxon>Cellulomonadaceae</taxon>
        <taxon>Actinotalea</taxon>
    </lineage>
</organism>
<feature type="chain" id="PRO_5021725696" description="Acyl-CoA:diacylglycerol acyltransferase" evidence="1">
    <location>
        <begin position="36"/>
        <end position="602"/>
    </location>
</feature>
<dbReference type="InterPro" id="IPR050583">
    <property type="entry name" value="Mycobacterial_A85_antigen"/>
</dbReference>
<evidence type="ECO:0000256" key="1">
    <source>
        <dbReference type="SAM" id="SignalP"/>
    </source>
</evidence>
<evidence type="ECO:0000313" key="2">
    <source>
        <dbReference type="EMBL" id="GEN81421.1"/>
    </source>
</evidence>
<gene>
    <name evidence="2" type="ORF">AFE02nite_31550</name>
</gene>
<reference evidence="2 3" key="1">
    <citation type="submission" date="2019-07" db="EMBL/GenBank/DDBJ databases">
        <title>Whole genome shotgun sequence of Actinotalea fermentans NBRC 105374.</title>
        <authorList>
            <person name="Hosoyama A."/>
            <person name="Uohara A."/>
            <person name="Ohji S."/>
            <person name="Ichikawa N."/>
        </authorList>
    </citation>
    <scope>NUCLEOTIDE SEQUENCE [LARGE SCALE GENOMIC DNA]</scope>
    <source>
        <strain evidence="2 3">NBRC 105374</strain>
    </source>
</reference>
<feature type="signal peptide" evidence="1">
    <location>
        <begin position="1"/>
        <end position="35"/>
    </location>
</feature>
<comment type="caution">
    <text evidence="2">The sequence shown here is derived from an EMBL/GenBank/DDBJ whole genome shotgun (WGS) entry which is preliminary data.</text>
</comment>
<dbReference type="OrthoDB" id="9794455at2"/>
<keyword evidence="1" id="KW-0732">Signal</keyword>
<dbReference type="Gene3D" id="3.40.50.1820">
    <property type="entry name" value="alpha/beta hydrolase"/>
    <property type="match status" value="1"/>
</dbReference>
<name>A0A511Z1V5_9CELL</name>